<sequence length="189" mass="21622">MSFVFLATLALWDQSFKFYTFPFYDNLFIKERVVGDQDLVLKLEERLSEGAMIYTLPAFVFPEPFNGPGPNDIKFFLYNSIRPFLYSTKLRYSYGSNKGREGADWQLAVQELPPREMATKLESYGFSGILLDRKGYADRGEQLLAELAAGGWPMEFEQGLDNEWVFIRLSPAENPVLPTLTPYALSAKK</sequence>
<dbReference type="Proteomes" id="UP000071392">
    <property type="component" value="Unassembled WGS sequence"/>
</dbReference>
<comment type="caution">
    <text evidence="1">The sequence shown here is derived from an EMBL/GenBank/DDBJ whole genome shotgun (WGS) entry which is preliminary data.</text>
</comment>
<proteinExistence type="predicted"/>
<dbReference type="AlphaFoldDB" id="A0A139SMG3"/>
<dbReference type="EMBL" id="LSZP01000035">
    <property type="protein sequence ID" value="KXU35674.1"/>
    <property type="molecule type" value="Genomic_DNA"/>
</dbReference>
<evidence type="ECO:0000313" key="2">
    <source>
        <dbReference type="Proteomes" id="UP000071392"/>
    </source>
</evidence>
<dbReference type="STRING" id="1548208.AXK12_04725"/>
<accession>A0A139SMG3</accession>
<name>A0A139SMG3_9BACT</name>
<organism evidence="1 2">
    <name type="scientific">Cephaloticoccus capnophilus</name>
    <dbReference type="NCBI Taxonomy" id="1548208"/>
    <lineage>
        <taxon>Bacteria</taxon>
        <taxon>Pseudomonadati</taxon>
        <taxon>Verrucomicrobiota</taxon>
        <taxon>Opitutia</taxon>
        <taxon>Opitutales</taxon>
        <taxon>Opitutaceae</taxon>
        <taxon>Cephaloticoccus</taxon>
    </lineage>
</organism>
<gene>
    <name evidence="1" type="ORF">AXK12_04725</name>
</gene>
<keyword evidence="2" id="KW-1185">Reference proteome</keyword>
<evidence type="ECO:0000313" key="1">
    <source>
        <dbReference type="EMBL" id="KXU35674.1"/>
    </source>
</evidence>
<protein>
    <submittedName>
        <fullName evidence="1">Uncharacterized protein</fullName>
    </submittedName>
</protein>
<reference evidence="1 2" key="1">
    <citation type="submission" date="2016-02" db="EMBL/GenBank/DDBJ databases">
        <authorList>
            <person name="Wen L."/>
            <person name="He K."/>
            <person name="Yang H."/>
        </authorList>
    </citation>
    <scope>NUCLEOTIDE SEQUENCE [LARGE SCALE GENOMIC DNA]</scope>
    <source>
        <strain evidence="1 2">CV41</strain>
    </source>
</reference>